<dbReference type="PANTHER" id="PTHR31948">
    <property type="entry name" value="ZINC-FINGER HOMEODOMAIN PROTEIN 2"/>
    <property type="match status" value="1"/>
</dbReference>
<accession>A0A8T1RA07</accession>
<feature type="domain" description="Homeobox" evidence="12">
    <location>
        <begin position="285"/>
        <end position="349"/>
    </location>
</feature>
<evidence type="ECO:0000256" key="7">
    <source>
        <dbReference type="ARBA" id="ARBA00023155"/>
    </source>
</evidence>
<sequence>MELIEGGLDEEVRLPSTVSYNPSHIESTKLSSPILASTAGETRRDRPVDGNTIVNLPQTLEHPRLYLDQQPDPHPHEQDTHKPRRDPDPNLDPVPSLASSGTIKSARTSTSTAIRASPNSPKVRYRECWKNHAASTGGHVVDGCGEFMSSAGEEGTPEALKCAACECHRSFHRKEVEGDSQYVSNTIYYTNPNINNGKRSEVVRPSQHHPPLPPSLPHVYHHHHQYHKFPHVPSTNPMVGTTLPMMMAFGGGGGVPAESSSEDLNMFRSNNIVAVGVQTSGQAQQSRKRFRTKFTQEQKDKMTEFAEKLEWKIQKHDEQQVQQFCSEVGVKRQVFKVWMHNNKQAMKKSKSEEN</sequence>
<evidence type="ECO:0000259" key="12">
    <source>
        <dbReference type="PROSITE" id="PS50071"/>
    </source>
</evidence>
<feature type="compositionally biased region" description="Polar residues" evidence="11">
    <location>
        <begin position="97"/>
        <end position="120"/>
    </location>
</feature>
<dbReference type="PROSITE" id="PS50071">
    <property type="entry name" value="HOMEOBOX_2"/>
    <property type="match status" value="1"/>
</dbReference>
<keyword evidence="15" id="KW-1185">Reference proteome</keyword>
<dbReference type="GO" id="GO:0008270">
    <property type="term" value="F:zinc ion binding"/>
    <property type="evidence" value="ECO:0007669"/>
    <property type="project" value="UniProtKB-KW"/>
</dbReference>
<evidence type="ECO:0000313" key="14">
    <source>
        <dbReference type="EMBL" id="KAG6663324.1"/>
    </source>
</evidence>
<dbReference type="GO" id="GO:0003700">
    <property type="term" value="F:DNA-binding transcription factor activity"/>
    <property type="evidence" value="ECO:0007669"/>
    <property type="project" value="TreeGrafter"/>
</dbReference>
<dbReference type="NCBIfam" id="TIGR01566">
    <property type="entry name" value="ZF_HD_prot_N"/>
    <property type="match status" value="1"/>
</dbReference>
<keyword evidence="6 10" id="KW-0238">DNA-binding</keyword>
<keyword evidence="4" id="KW-0862">Zinc</keyword>
<feature type="compositionally biased region" description="Basic and acidic residues" evidence="11">
    <location>
        <begin position="61"/>
        <end position="88"/>
    </location>
</feature>
<evidence type="ECO:0000313" key="15">
    <source>
        <dbReference type="Proteomes" id="UP000811609"/>
    </source>
</evidence>
<evidence type="ECO:0000256" key="9">
    <source>
        <dbReference type="ARBA" id="ARBA00023242"/>
    </source>
</evidence>
<evidence type="ECO:0000256" key="10">
    <source>
        <dbReference type="PROSITE-ProRule" id="PRU00108"/>
    </source>
</evidence>
<dbReference type="PANTHER" id="PTHR31948:SF119">
    <property type="entry name" value="ZINC-FINGER HOMEODOMAIN PROTEIN 6-LIKE"/>
    <property type="match status" value="1"/>
</dbReference>
<keyword evidence="3" id="KW-0863">Zinc-finger</keyword>
<evidence type="ECO:0000256" key="4">
    <source>
        <dbReference type="ARBA" id="ARBA00022833"/>
    </source>
</evidence>
<dbReference type="NCBIfam" id="TIGR01565">
    <property type="entry name" value="homeo_ZF_HD"/>
    <property type="match status" value="1"/>
</dbReference>
<dbReference type="InterPro" id="IPR006455">
    <property type="entry name" value="Homeodomain_ZF_HD"/>
</dbReference>
<comment type="subcellular location">
    <subcellularLocation>
        <location evidence="1 10">Nucleus</location>
    </subcellularLocation>
</comment>
<name>A0A8T1RA07_CARIL</name>
<dbReference type="GO" id="GO:0005634">
    <property type="term" value="C:nucleus"/>
    <property type="evidence" value="ECO:0007669"/>
    <property type="project" value="UniProtKB-SubCell"/>
</dbReference>
<feature type="domain" description="ZF-HD dimerization-type" evidence="13">
    <location>
        <begin position="125"/>
        <end position="175"/>
    </location>
</feature>
<evidence type="ECO:0000256" key="1">
    <source>
        <dbReference type="ARBA" id="ARBA00004123"/>
    </source>
</evidence>
<dbReference type="PROSITE" id="PS51523">
    <property type="entry name" value="ZF_HD_DIMER"/>
    <property type="match status" value="1"/>
</dbReference>
<dbReference type="FunFam" id="1.10.10.60:FF:000257">
    <property type="entry name" value="Zinc-finger homeodomain protein 2"/>
    <property type="match status" value="1"/>
</dbReference>
<keyword evidence="9 10" id="KW-0539">Nucleus</keyword>
<dbReference type="Pfam" id="PF04770">
    <property type="entry name" value="ZF-HD_dimer"/>
    <property type="match status" value="1"/>
</dbReference>
<keyword evidence="5" id="KW-0805">Transcription regulation</keyword>
<dbReference type="EMBL" id="CM031810">
    <property type="protein sequence ID" value="KAG6663324.1"/>
    <property type="molecule type" value="Genomic_DNA"/>
</dbReference>
<organism evidence="14 15">
    <name type="scientific">Carya illinoinensis</name>
    <name type="common">Pecan</name>
    <dbReference type="NCBI Taxonomy" id="32201"/>
    <lineage>
        <taxon>Eukaryota</taxon>
        <taxon>Viridiplantae</taxon>
        <taxon>Streptophyta</taxon>
        <taxon>Embryophyta</taxon>
        <taxon>Tracheophyta</taxon>
        <taxon>Spermatophyta</taxon>
        <taxon>Magnoliopsida</taxon>
        <taxon>eudicotyledons</taxon>
        <taxon>Gunneridae</taxon>
        <taxon>Pentapetalae</taxon>
        <taxon>rosids</taxon>
        <taxon>fabids</taxon>
        <taxon>Fagales</taxon>
        <taxon>Juglandaceae</taxon>
        <taxon>Carya</taxon>
    </lineage>
</organism>
<protein>
    <recommendedName>
        <fullName evidence="16">ZF-HD dimerization-type domain-containing protein</fullName>
    </recommendedName>
</protein>
<keyword evidence="8" id="KW-0804">Transcription</keyword>
<feature type="region of interest" description="Disordered" evidence="11">
    <location>
        <begin position="31"/>
        <end position="123"/>
    </location>
</feature>
<proteinExistence type="predicted"/>
<dbReference type="Proteomes" id="UP000811609">
    <property type="component" value="Chromosome 2"/>
</dbReference>
<evidence type="ECO:0008006" key="16">
    <source>
        <dbReference type="Google" id="ProtNLM"/>
    </source>
</evidence>
<keyword evidence="7 10" id="KW-0371">Homeobox</keyword>
<dbReference type="AlphaFoldDB" id="A0A8T1RA07"/>
<evidence type="ECO:0000256" key="5">
    <source>
        <dbReference type="ARBA" id="ARBA00023015"/>
    </source>
</evidence>
<comment type="caution">
    <text evidence="14">The sequence shown here is derived from an EMBL/GenBank/DDBJ whole genome shotgun (WGS) entry which is preliminary data.</text>
</comment>
<reference evidence="14" key="1">
    <citation type="submission" date="2020-12" db="EMBL/GenBank/DDBJ databases">
        <title>WGS assembly of Carya illinoinensis cv. Pawnee.</title>
        <authorList>
            <person name="Platts A."/>
            <person name="Shu S."/>
            <person name="Wright S."/>
            <person name="Barry K."/>
            <person name="Edger P."/>
            <person name="Pires J.C."/>
            <person name="Schmutz J."/>
        </authorList>
    </citation>
    <scope>NUCLEOTIDE SEQUENCE</scope>
    <source>
        <tissue evidence="14">Leaf</tissue>
    </source>
</reference>
<dbReference type="InterPro" id="IPR001356">
    <property type="entry name" value="HD"/>
</dbReference>
<evidence type="ECO:0000256" key="6">
    <source>
        <dbReference type="ARBA" id="ARBA00023125"/>
    </source>
</evidence>
<evidence type="ECO:0000256" key="2">
    <source>
        <dbReference type="ARBA" id="ARBA00022723"/>
    </source>
</evidence>
<evidence type="ECO:0000256" key="11">
    <source>
        <dbReference type="SAM" id="MobiDB-lite"/>
    </source>
</evidence>
<feature type="DNA-binding region" description="Homeobox" evidence="10">
    <location>
        <begin position="287"/>
        <end position="350"/>
    </location>
</feature>
<evidence type="ECO:0000256" key="3">
    <source>
        <dbReference type="ARBA" id="ARBA00022771"/>
    </source>
</evidence>
<dbReference type="GO" id="GO:0000976">
    <property type="term" value="F:transcription cis-regulatory region binding"/>
    <property type="evidence" value="ECO:0007669"/>
    <property type="project" value="TreeGrafter"/>
</dbReference>
<evidence type="ECO:0000259" key="13">
    <source>
        <dbReference type="PROSITE" id="PS51523"/>
    </source>
</evidence>
<dbReference type="InterPro" id="IPR006456">
    <property type="entry name" value="ZF_HD_homeobox_Cys/His_dimer"/>
</dbReference>
<keyword evidence="2" id="KW-0479">Metal-binding</keyword>
<dbReference type="GO" id="GO:0050793">
    <property type="term" value="P:regulation of developmental process"/>
    <property type="evidence" value="ECO:0007669"/>
    <property type="project" value="TreeGrafter"/>
</dbReference>
<evidence type="ECO:0000256" key="8">
    <source>
        <dbReference type="ARBA" id="ARBA00023163"/>
    </source>
</evidence>
<gene>
    <name evidence="14" type="ORF">CIPAW_02G018400</name>
</gene>